<dbReference type="Proteomes" id="UP000248196">
    <property type="component" value="Unassembled WGS sequence"/>
</dbReference>
<dbReference type="InterPro" id="IPR050857">
    <property type="entry name" value="D-2-hydroxyacid_DH"/>
</dbReference>
<evidence type="ECO:0000313" key="7">
    <source>
        <dbReference type="EMBL" id="PYD39630.1"/>
    </source>
</evidence>
<feature type="domain" description="D-isomer specific 2-hydroxyacid dehydrogenase catalytic" evidence="5">
    <location>
        <begin position="30"/>
        <end position="316"/>
    </location>
</feature>
<comment type="caution">
    <text evidence="7">The sequence shown here is derived from an EMBL/GenBank/DDBJ whole genome shotgun (WGS) entry which is preliminary data.</text>
</comment>
<dbReference type="InterPro" id="IPR036291">
    <property type="entry name" value="NAD(P)-bd_dom_sf"/>
</dbReference>
<dbReference type="SUPFAM" id="SSF52283">
    <property type="entry name" value="Formate/glycerate dehydrogenase catalytic domain-like"/>
    <property type="match status" value="1"/>
</dbReference>
<keyword evidence="3" id="KW-0520">NAD</keyword>
<name>A0A318P0M7_SERPL</name>
<dbReference type="InterPro" id="IPR006139">
    <property type="entry name" value="D-isomer_2_OHA_DH_cat_dom"/>
</dbReference>
<dbReference type="SUPFAM" id="SSF51735">
    <property type="entry name" value="NAD(P)-binding Rossmann-fold domains"/>
    <property type="match status" value="1"/>
</dbReference>
<dbReference type="InterPro" id="IPR006140">
    <property type="entry name" value="D-isomer_DH_NAD-bd"/>
</dbReference>
<dbReference type="GO" id="GO:0016616">
    <property type="term" value="F:oxidoreductase activity, acting on the CH-OH group of donors, NAD or NADP as acceptor"/>
    <property type="evidence" value="ECO:0007669"/>
    <property type="project" value="InterPro"/>
</dbReference>
<dbReference type="RefSeq" id="WP_004941919.1">
    <property type="nucleotide sequence ID" value="NZ_CP007439.1"/>
</dbReference>
<dbReference type="PANTHER" id="PTHR42789:SF1">
    <property type="entry name" value="D-ISOMER SPECIFIC 2-HYDROXYACID DEHYDROGENASE FAMILY PROTEIN (AFU_ORTHOLOGUE AFUA_6G10090)"/>
    <property type="match status" value="1"/>
</dbReference>
<evidence type="ECO:0000256" key="2">
    <source>
        <dbReference type="ARBA" id="ARBA00023002"/>
    </source>
</evidence>
<dbReference type="CDD" id="cd12169">
    <property type="entry name" value="PGDH_like_1"/>
    <property type="match status" value="1"/>
</dbReference>
<dbReference type="PANTHER" id="PTHR42789">
    <property type="entry name" value="D-ISOMER SPECIFIC 2-HYDROXYACID DEHYDROGENASE FAMILY PROTEIN (AFU_ORTHOLOGUE AFUA_6G10090)"/>
    <property type="match status" value="1"/>
</dbReference>
<accession>A0A318P0M7</accession>
<comment type="similarity">
    <text evidence="1 4">Belongs to the D-isomer specific 2-hydroxyacid dehydrogenase family.</text>
</comment>
<dbReference type="OrthoDB" id="9805416at2"/>
<evidence type="ECO:0000256" key="3">
    <source>
        <dbReference type="ARBA" id="ARBA00023027"/>
    </source>
</evidence>
<evidence type="ECO:0000259" key="5">
    <source>
        <dbReference type="Pfam" id="PF00389"/>
    </source>
</evidence>
<dbReference type="GO" id="GO:0051287">
    <property type="term" value="F:NAD binding"/>
    <property type="evidence" value="ECO:0007669"/>
    <property type="project" value="InterPro"/>
</dbReference>
<gene>
    <name evidence="7" type="ORF">CT690_11540</name>
</gene>
<dbReference type="Pfam" id="PF02826">
    <property type="entry name" value="2-Hacid_dh_C"/>
    <property type="match status" value="1"/>
</dbReference>
<reference evidence="7 8" key="1">
    <citation type="submission" date="2017-11" db="EMBL/GenBank/DDBJ databases">
        <title>Genome sequence of the oocydin A producing rhizobacterium Serratia plymuthica 4Rx5.</title>
        <authorList>
            <person name="Matilla M.A."/>
            <person name="Udaondo Z."/>
            <person name="Salmond G.P.C."/>
        </authorList>
    </citation>
    <scope>NUCLEOTIDE SEQUENCE [LARGE SCALE GENOMIC DNA]</scope>
    <source>
        <strain evidence="7 8">4Rx5</strain>
    </source>
</reference>
<dbReference type="Pfam" id="PF00389">
    <property type="entry name" value="2-Hacid_dh"/>
    <property type="match status" value="1"/>
</dbReference>
<feature type="domain" description="D-isomer specific 2-hydroxyacid dehydrogenase NAD-binding" evidence="6">
    <location>
        <begin position="114"/>
        <end position="288"/>
    </location>
</feature>
<keyword evidence="2 4" id="KW-0560">Oxidoreductase</keyword>
<evidence type="ECO:0000256" key="4">
    <source>
        <dbReference type="RuleBase" id="RU003719"/>
    </source>
</evidence>
<proteinExistence type="inferred from homology"/>
<dbReference type="EMBL" id="PESE01000002">
    <property type="protein sequence ID" value="PYD39630.1"/>
    <property type="molecule type" value="Genomic_DNA"/>
</dbReference>
<organism evidence="7 8">
    <name type="scientific">Serratia plymuthica</name>
    <dbReference type="NCBI Taxonomy" id="82996"/>
    <lineage>
        <taxon>Bacteria</taxon>
        <taxon>Pseudomonadati</taxon>
        <taxon>Pseudomonadota</taxon>
        <taxon>Gammaproteobacteria</taxon>
        <taxon>Enterobacterales</taxon>
        <taxon>Yersiniaceae</taxon>
        <taxon>Serratia</taxon>
    </lineage>
</organism>
<dbReference type="Gene3D" id="3.40.50.720">
    <property type="entry name" value="NAD(P)-binding Rossmann-like Domain"/>
    <property type="match status" value="2"/>
</dbReference>
<evidence type="ECO:0000259" key="6">
    <source>
        <dbReference type="Pfam" id="PF02826"/>
    </source>
</evidence>
<evidence type="ECO:0000256" key="1">
    <source>
        <dbReference type="ARBA" id="ARBA00005854"/>
    </source>
</evidence>
<evidence type="ECO:0000313" key="8">
    <source>
        <dbReference type="Proteomes" id="UP000248196"/>
    </source>
</evidence>
<sequence length="319" mass="34594">MKLKCAILDDYQQVALTMADWSAIAGRVEVFAMSQHFTDEAELAVHLQDCDMLVIMRERTPITATLLARLPKLKLLITSGMRNASIDLAAAEQRGIVVCGTASGSAAPMELTWALLLGLAKHTVAENAGLRNNGPWQQALGVTLQGKTLGLLGLGKIGSQMAKVAQAFGMRVLAWSQNLTAERAGQQGVALAESKLALFEQSDFVSVHLVLSERSRGLVGRDELAAMKPSAYLINTSRAAIVDQAALIEALQQQRIAGAGLDVFEVEPLPMDDIFRRLPNVLATPHLGYVADDNYRTYFREAIEDIEAFLAGQPLRRLS</sequence>
<protein>
    <submittedName>
        <fullName evidence="7">Hydroxyacid dehydrogenase</fullName>
    </submittedName>
</protein>
<dbReference type="AlphaFoldDB" id="A0A318P0M7"/>